<dbReference type="RefSeq" id="WP_310547698.1">
    <property type="nucleotide sequence ID" value="NZ_JAVKGR010000002.1"/>
</dbReference>
<keyword evidence="7 11" id="KW-0472">Membrane</keyword>
<evidence type="ECO:0000256" key="1">
    <source>
        <dbReference type="ARBA" id="ARBA00004141"/>
    </source>
</evidence>
<proteinExistence type="inferred from homology"/>
<comment type="caution">
    <text evidence="13">The sequence shown here is derived from an EMBL/GenBank/DDBJ whole genome shotgun (WGS) entry which is preliminary data.</text>
</comment>
<keyword evidence="9" id="KW-0676">Redox-active center</keyword>
<name>A0ABU2DQF0_9MICC</name>
<dbReference type="EMBL" id="JAVKGR010000002">
    <property type="protein sequence ID" value="MDR8018722.1"/>
    <property type="molecule type" value="Genomic_DNA"/>
</dbReference>
<dbReference type="InterPro" id="IPR041714">
    <property type="entry name" value="VKOR_Actinobacteria"/>
</dbReference>
<evidence type="ECO:0000256" key="10">
    <source>
        <dbReference type="SAM" id="MobiDB-lite"/>
    </source>
</evidence>
<dbReference type="CDD" id="cd12922">
    <property type="entry name" value="VKOR_5"/>
    <property type="match status" value="1"/>
</dbReference>
<keyword evidence="14" id="KW-1185">Reference proteome</keyword>
<evidence type="ECO:0000256" key="11">
    <source>
        <dbReference type="SAM" id="Phobius"/>
    </source>
</evidence>
<evidence type="ECO:0000256" key="8">
    <source>
        <dbReference type="ARBA" id="ARBA00023157"/>
    </source>
</evidence>
<feature type="transmembrane region" description="Helical" evidence="11">
    <location>
        <begin position="151"/>
        <end position="174"/>
    </location>
</feature>
<feature type="domain" description="Vitamin K epoxide reductase" evidence="12">
    <location>
        <begin position="35"/>
        <end position="176"/>
    </location>
</feature>
<feature type="transmembrane region" description="Helical" evidence="11">
    <location>
        <begin position="124"/>
        <end position="145"/>
    </location>
</feature>
<evidence type="ECO:0000256" key="7">
    <source>
        <dbReference type="ARBA" id="ARBA00023136"/>
    </source>
</evidence>
<keyword evidence="3 11" id="KW-0812">Transmembrane</keyword>
<feature type="transmembrane region" description="Helical" evidence="11">
    <location>
        <begin position="38"/>
        <end position="58"/>
    </location>
</feature>
<feature type="region of interest" description="Disordered" evidence="10">
    <location>
        <begin position="1"/>
        <end position="22"/>
    </location>
</feature>
<feature type="transmembrane region" description="Helical" evidence="11">
    <location>
        <begin position="195"/>
        <end position="213"/>
    </location>
</feature>
<dbReference type="InterPro" id="IPR012932">
    <property type="entry name" value="VKOR"/>
</dbReference>
<dbReference type="InterPro" id="IPR038354">
    <property type="entry name" value="VKOR_sf"/>
</dbReference>
<accession>A0ABU2DQF0</accession>
<dbReference type="Proteomes" id="UP001251870">
    <property type="component" value="Unassembled WGS sequence"/>
</dbReference>
<evidence type="ECO:0000256" key="2">
    <source>
        <dbReference type="ARBA" id="ARBA00006214"/>
    </source>
</evidence>
<dbReference type="Gene3D" id="1.20.1440.130">
    <property type="entry name" value="VKOR domain"/>
    <property type="match status" value="1"/>
</dbReference>
<comment type="similarity">
    <text evidence="2">Belongs to the VKOR family.</text>
</comment>
<evidence type="ECO:0000256" key="9">
    <source>
        <dbReference type="ARBA" id="ARBA00023284"/>
    </source>
</evidence>
<keyword evidence="5 11" id="KW-1133">Transmembrane helix</keyword>
<keyword evidence="4" id="KW-0874">Quinone</keyword>
<sequence>MSTEIDAGSTVRWDAATAGQPGPDDQAAAAWIARPQPLGFWMLLTGTIGVVGSFMLLYERVLLWQDPDHVTACDVNPWVSCGEVMQSWQAATFGFPNIFIGVVGFPLVVLAAVTVLSAVRLPRWWWWGLQAGVTFAFGFCTWLWFSAVYSIGVLCPYCMVVWAGTIPLFVGVTAANLVRGTIPSSARVRRLTAEWWWVAVVLIYLFVLASIIVEKPQAFGL</sequence>
<dbReference type="Pfam" id="PF07884">
    <property type="entry name" value="VKOR"/>
    <property type="match status" value="1"/>
</dbReference>
<evidence type="ECO:0000256" key="4">
    <source>
        <dbReference type="ARBA" id="ARBA00022719"/>
    </source>
</evidence>
<evidence type="ECO:0000313" key="14">
    <source>
        <dbReference type="Proteomes" id="UP001251870"/>
    </source>
</evidence>
<gene>
    <name evidence="13" type="ORF">RIL96_03975</name>
</gene>
<reference evidence="13 14" key="1">
    <citation type="submission" date="2023-09" db="EMBL/GenBank/DDBJ databases">
        <title>Description of three actinobacteria isolated from air of manufacturing shop in a pharmaceutical factory.</title>
        <authorList>
            <person name="Zhang D.-F."/>
        </authorList>
    </citation>
    <scope>NUCLEOTIDE SEQUENCE [LARGE SCALE GENOMIC DNA]</scope>
    <source>
        <strain evidence="13 14">LY-0111</strain>
    </source>
</reference>
<evidence type="ECO:0000256" key="6">
    <source>
        <dbReference type="ARBA" id="ARBA00023002"/>
    </source>
</evidence>
<evidence type="ECO:0000256" key="5">
    <source>
        <dbReference type="ARBA" id="ARBA00022989"/>
    </source>
</evidence>
<protein>
    <submittedName>
        <fullName evidence="13">Vitamin K epoxide reductase family protein</fullName>
    </submittedName>
</protein>
<organism evidence="13 14">
    <name type="scientific">Nesterenkonia aerolata</name>
    <dbReference type="NCBI Taxonomy" id="3074079"/>
    <lineage>
        <taxon>Bacteria</taxon>
        <taxon>Bacillati</taxon>
        <taxon>Actinomycetota</taxon>
        <taxon>Actinomycetes</taxon>
        <taxon>Micrococcales</taxon>
        <taxon>Micrococcaceae</taxon>
        <taxon>Nesterenkonia</taxon>
    </lineage>
</organism>
<keyword evidence="6" id="KW-0560">Oxidoreductase</keyword>
<evidence type="ECO:0000259" key="12">
    <source>
        <dbReference type="SMART" id="SM00756"/>
    </source>
</evidence>
<evidence type="ECO:0000256" key="3">
    <source>
        <dbReference type="ARBA" id="ARBA00022692"/>
    </source>
</evidence>
<keyword evidence="8" id="KW-1015">Disulfide bond</keyword>
<dbReference type="SMART" id="SM00756">
    <property type="entry name" value="VKc"/>
    <property type="match status" value="1"/>
</dbReference>
<comment type="subcellular location">
    <subcellularLocation>
        <location evidence="1">Membrane</location>
        <topology evidence="1">Multi-pass membrane protein</topology>
    </subcellularLocation>
</comment>
<feature type="transmembrane region" description="Helical" evidence="11">
    <location>
        <begin position="98"/>
        <end position="117"/>
    </location>
</feature>
<evidence type="ECO:0000313" key="13">
    <source>
        <dbReference type="EMBL" id="MDR8018722.1"/>
    </source>
</evidence>